<comment type="subcellular location">
    <subcellularLocation>
        <location evidence="2">Cytoplasm</location>
    </subcellularLocation>
    <subcellularLocation>
        <location evidence="1">Nucleus</location>
    </subcellularLocation>
</comment>
<keyword evidence="7 16" id="KW-0863">Zinc-finger</keyword>
<feature type="compositionally biased region" description="Basic residues" evidence="18">
    <location>
        <begin position="151"/>
        <end position="163"/>
    </location>
</feature>
<evidence type="ECO:0000256" key="8">
    <source>
        <dbReference type="ARBA" id="ARBA00022782"/>
    </source>
</evidence>
<accession>A0AAD5LNT4</accession>
<keyword evidence="21" id="KW-1185">Reference proteome</keyword>
<evidence type="ECO:0000256" key="7">
    <source>
        <dbReference type="ARBA" id="ARBA00022771"/>
    </source>
</evidence>
<organism evidence="20 21">
    <name type="scientific">Daphnia sinensis</name>
    <dbReference type="NCBI Taxonomy" id="1820382"/>
    <lineage>
        <taxon>Eukaryota</taxon>
        <taxon>Metazoa</taxon>
        <taxon>Ecdysozoa</taxon>
        <taxon>Arthropoda</taxon>
        <taxon>Crustacea</taxon>
        <taxon>Branchiopoda</taxon>
        <taxon>Diplostraca</taxon>
        <taxon>Cladocera</taxon>
        <taxon>Anomopoda</taxon>
        <taxon>Daphniidae</taxon>
        <taxon>Daphnia</taxon>
        <taxon>Daphnia similis group</taxon>
    </lineage>
</organism>
<dbReference type="GO" id="GO:0005634">
    <property type="term" value="C:nucleus"/>
    <property type="evidence" value="ECO:0007669"/>
    <property type="project" value="UniProtKB-SubCell"/>
</dbReference>
<dbReference type="SUPFAM" id="SSF57667">
    <property type="entry name" value="beta-beta-alpha zinc fingers"/>
    <property type="match status" value="5"/>
</dbReference>
<keyword evidence="3" id="KW-0217">Developmental protein</keyword>
<evidence type="ECO:0000256" key="4">
    <source>
        <dbReference type="ARBA" id="ARBA00022490"/>
    </source>
</evidence>
<evidence type="ECO:0000256" key="2">
    <source>
        <dbReference type="ARBA" id="ARBA00004496"/>
    </source>
</evidence>
<evidence type="ECO:0000256" key="6">
    <source>
        <dbReference type="ARBA" id="ARBA00022737"/>
    </source>
</evidence>
<evidence type="ECO:0000256" key="1">
    <source>
        <dbReference type="ARBA" id="ARBA00004123"/>
    </source>
</evidence>
<keyword evidence="12" id="KW-0804">Transcription</keyword>
<dbReference type="GO" id="GO:0005737">
    <property type="term" value="C:cytoplasm"/>
    <property type="evidence" value="ECO:0007669"/>
    <property type="project" value="UniProtKB-SubCell"/>
</dbReference>
<dbReference type="PROSITE" id="PS00028">
    <property type="entry name" value="ZINC_FINGER_C2H2_1"/>
    <property type="match status" value="8"/>
</dbReference>
<dbReference type="Pfam" id="PF13912">
    <property type="entry name" value="zf-C2H2_6"/>
    <property type="match status" value="1"/>
</dbReference>
<feature type="region of interest" description="Disordered" evidence="18">
    <location>
        <begin position="121"/>
        <end position="166"/>
    </location>
</feature>
<dbReference type="GO" id="GO:0000122">
    <property type="term" value="P:negative regulation of transcription by RNA polymerase II"/>
    <property type="evidence" value="ECO:0007669"/>
    <property type="project" value="UniProtKB-ARBA"/>
</dbReference>
<keyword evidence="11" id="KW-0238">DNA-binding</keyword>
<evidence type="ECO:0000259" key="19">
    <source>
        <dbReference type="PROSITE" id="PS50157"/>
    </source>
</evidence>
<keyword evidence="6" id="KW-0677">Repeat</keyword>
<feature type="domain" description="C2H2-type" evidence="19">
    <location>
        <begin position="711"/>
        <end position="738"/>
    </location>
</feature>
<dbReference type="AlphaFoldDB" id="A0AAD5LNT4"/>
<dbReference type="Proteomes" id="UP000820818">
    <property type="component" value="Linkage Group LG1"/>
</dbReference>
<dbReference type="Pfam" id="PF00096">
    <property type="entry name" value="zf-C2H2"/>
    <property type="match status" value="4"/>
</dbReference>
<protein>
    <recommendedName>
        <fullName evidence="14">Zinc finger protein unc-98</fullName>
    </recommendedName>
    <alternativeName>
        <fullName evidence="15">Uncoordinated protein 98</fullName>
    </alternativeName>
</protein>
<evidence type="ECO:0000256" key="10">
    <source>
        <dbReference type="ARBA" id="ARBA00023015"/>
    </source>
</evidence>
<evidence type="ECO:0000313" key="20">
    <source>
        <dbReference type="EMBL" id="KAI9565475.1"/>
    </source>
</evidence>
<dbReference type="PROSITE" id="PS50157">
    <property type="entry name" value="ZINC_FINGER_C2H2_2"/>
    <property type="match status" value="9"/>
</dbReference>
<dbReference type="GO" id="GO:0030154">
    <property type="term" value="P:cell differentiation"/>
    <property type="evidence" value="ECO:0007669"/>
    <property type="project" value="UniProtKB-KW"/>
</dbReference>
<dbReference type="EMBL" id="WJBH02000001">
    <property type="protein sequence ID" value="KAI9565475.1"/>
    <property type="molecule type" value="Genomic_DNA"/>
</dbReference>
<feature type="domain" description="C2H2-type" evidence="19">
    <location>
        <begin position="655"/>
        <end position="682"/>
    </location>
</feature>
<dbReference type="SMART" id="SM00355">
    <property type="entry name" value="ZnF_C2H2"/>
    <property type="match status" value="12"/>
</dbReference>
<feature type="domain" description="C2H2-type" evidence="19">
    <location>
        <begin position="487"/>
        <end position="515"/>
    </location>
</feature>
<feature type="coiled-coil region" evidence="17">
    <location>
        <begin position="527"/>
        <end position="554"/>
    </location>
</feature>
<keyword evidence="10" id="KW-0805">Transcription regulation</keyword>
<dbReference type="Gene3D" id="3.30.160.60">
    <property type="entry name" value="Classic Zinc Finger"/>
    <property type="match status" value="8"/>
</dbReference>
<dbReference type="InterPro" id="IPR036236">
    <property type="entry name" value="Znf_C2H2_sf"/>
</dbReference>
<dbReference type="FunFam" id="3.30.160.60:FF:004126">
    <property type="match status" value="1"/>
</dbReference>
<evidence type="ECO:0000256" key="18">
    <source>
        <dbReference type="SAM" id="MobiDB-lite"/>
    </source>
</evidence>
<dbReference type="FunFam" id="3.30.160.60:FF:002530">
    <property type="entry name" value="Zinc finger protein"/>
    <property type="match status" value="1"/>
</dbReference>
<feature type="domain" description="C2H2-type" evidence="19">
    <location>
        <begin position="427"/>
        <end position="455"/>
    </location>
</feature>
<comment type="caution">
    <text evidence="20">The sequence shown here is derived from an EMBL/GenBank/DDBJ whole genome shotgun (WGS) entry which is preliminary data.</text>
</comment>
<proteinExistence type="predicted"/>
<feature type="domain" description="C2H2-type" evidence="19">
    <location>
        <begin position="627"/>
        <end position="654"/>
    </location>
</feature>
<gene>
    <name evidence="20" type="ORF">GHT06_009267</name>
</gene>
<dbReference type="PANTHER" id="PTHR24379:SF121">
    <property type="entry name" value="C2H2-TYPE DOMAIN-CONTAINING PROTEIN"/>
    <property type="match status" value="1"/>
</dbReference>
<dbReference type="GO" id="GO:0003677">
    <property type="term" value="F:DNA binding"/>
    <property type="evidence" value="ECO:0007669"/>
    <property type="project" value="UniProtKB-KW"/>
</dbReference>
<evidence type="ECO:0000256" key="15">
    <source>
        <dbReference type="ARBA" id="ARBA00082667"/>
    </source>
</evidence>
<evidence type="ECO:0000256" key="5">
    <source>
        <dbReference type="ARBA" id="ARBA00022723"/>
    </source>
</evidence>
<feature type="domain" description="C2H2-type" evidence="19">
    <location>
        <begin position="459"/>
        <end position="486"/>
    </location>
</feature>
<evidence type="ECO:0000256" key="9">
    <source>
        <dbReference type="ARBA" id="ARBA00022833"/>
    </source>
</evidence>
<dbReference type="GO" id="GO:0008270">
    <property type="term" value="F:zinc ion binding"/>
    <property type="evidence" value="ECO:0007669"/>
    <property type="project" value="UniProtKB-KW"/>
</dbReference>
<dbReference type="PANTHER" id="PTHR24379">
    <property type="entry name" value="KRAB AND ZINC FINGER DOMAIN-CONTAINING"/>
    <property type="match status" value="1"/>
</dbReference>
<evidence type="ECO:0000313" key="21">
    <source>
        <dbReference type="Proteomes" id="UP000820818"/>
    </source>
</evidence>
<evidence type="ECO:0000256" key="12">
    <source>
        <dbReference type="ARBA" id="ARBA00023163"/>
    </source>
</evidence>
<sequence>MEPRRTRSSIIHQPLRSGVTTRMVKSTCVPSHELAKLKASKPMLVIPQPVLRIHECLDENVRMAQIESNAYIALGIKEEPIDEEYDAEGRHYEDVNFSTLESFNAEKPCAQDNQLEETEFEGMRTTRASKRRRLAGVIGNLDNNEDSNNNKNKKNNKRKAVKGKRGEENPEFCPIVLNVRSLAPAAPSSEPFNYTNPSSFLLVPSEEPIAEAIEGNNNIEKEIFTSSKNDEQNQLKEKYEDALAPRENCPSSKILAITDCMKTPIDVIENSVKVPSNQSTPELETASSPALPEDAVNETENDLPLSTIVEEEESTSSSEEEFETENTPKLWVLEEEERRTLTCSVCKKKCSRTSILTAHKKKHFDTNTYFCTHCNKTFSSESSYKHHIAYSGLAPFKCDQCHKSYYTEQKAEAHRAQCQGKNTERKFHCEECGRSYVMLCSLRTHIRERHSDFKPVKNLCCEICGKRFRHKKYLELHMYSHSSEKKFECDVCHRKYKSSDILRHHVRMVHKNLPRVTCDICHKEVSRVSLKAHINRHREKKEEEEESARHLLSLSLTADGNAPSCRVCAKYFESEKLLEMHACEGQKDGTSFPCQHCSESFPSATELVGHSCEGLDNSKSRNTAKIYKCIFCNREYGCHTPWLYHVRHHTNDKPYPCPECDKSFRLKQGLKVHMRNHTGEKPFKCDQCPAAFKQKPFLLDHMNTHTGNKPYQCQKCLARFSVRSALSTHKRIHRRELKRNSELEAASSS</sequence>
<evidence type="ECO:0000256" key="16">
    <source>
        <dbReference type="PROSITE-ProRule" id="PRU00042"/>
    </source>
</evidence>
<feature type="region of interest" description="Disordered" evidence="18">
    <location>
        <begin position="273"/>
        <end position="301"/>
    </location>
</feature>
<keyword evidence="8" id="KW-0221">Differentiation</keyword>
<evidence type="ECO:0000256" key="11">
    <source>
        <dbReference type="ARBA" id="ARBA00023125"/>
    </source>
</evidence>
<dbReference type="InterPro" id="IPR013087">
    <property type="entry name" value="Znf_C2H2_type"/>
</dbReference>
<dbReference type="FunFam" id="3.30.160.60:FF:001465">
    <property type="entry name" value="Zinc finger protein 560"/>
    <property type="match status" value="1"/>
</dbReference>
<keyword evidence="5" id="KW-0479">Metal-binding</keyword>
<keyword evidence="4" id="KW-0963">Cytoplasm</keyword>
<evidence type="ECO:0000256" key="3">
    <source>
        <dbReference type="ARBA" id="ARBA00022473"/>
    </source>
</evidence>
<feature type="domain" description="C2H2-type" evidence="19">
    <location>
        <begin position="683"/>
        <end position="710"/>
    </location>
</feature>
<feature type="compositionally biased region" description="Polar residues" evidence="18">
    <location>
        <begin position="273"/>
        <end position="288"/>
    </location>
</feature>
<feature type="domain" description="C2H2-type" evidence="19">
    <location>
        <begin position="341"/>
        <end position="368"/>
    </location>
</feature>
<evidence type="ECO:0000256" key="13">
    <source>
        <dbReference type="ARBA" id="ARBA00023242"/>
    </source>
</evidence>
<reference evidence="20 21" key="1">
    <citation type="submission" date="2022-05" db="EMBL/GenBank/DDBJ databases">
        <title>A multi-omics perspective on studying reproductive biology in Daphnia sinensis.</title>
        <authorList>
            <person name="Jia J."/>
        </authorList>
    </citation>
    <scope>NUCLEOTIDE SEQUENCE [LARGE SCALE GENOMIC DNA]</scope>
    <source>
        <strain evidence="20 21">WSL</strain>
    </source>
</reference>
<keyword evidence="17" id="KW-0175">Coiled coil</keyword>
<keyword evidence="9" id="KW-0862">Zinc</keyword>
<evidence type="ECO:0000256" key="17">
    <source>
        <dbReference type="SAM" id="Coils"/>
    </source>
</evidence>
<dbReference type="FunFam" id="3.30.160.60:FF:003424">
    <property type="entry name" value="Zinc finger protein"/>
    <property type="match status" value="1"/>
</dbReference>
<name>A0AAD5LNT4_9CRUS</name>
<keyword evidence="13" id="KW-0539">Nucleus</keyword>
<evidence type="ECO:0000256" key="14">
    <source>
        <dbReference type="ARBA" id="ARBA00070899"/>
    </source>
</evidence>
<feature type="domain" description="C2H2-type" evidence="19">
    <location>
        <begin position="369"/>
        <end position="387"/>
    </location>
</feature>